<feature type="domain" description="Acyl-CoA dehydrogenase/oxidase C-terminal" evidence="6">
    <location>
        <begin position="223"/>
        <end position="359"/>
    </location>
</feature>
<dbReference type="PANTHER" id="PTHR43884:SF12">
    <property type="entry name" value="ISOVALERYL-COA DEHYDROGENASE, MITOCHONDRIAL-RELATED"/>
    <property type="match status" value="1"/>
</dbReference>
<dbReference type="GO" id="GO:0005739">
    <property type="term" value="C:mitochondrion"/>
    <property type="evidence" value="ECO:0007669"/>
    <property type="project" value="TreeGrafter"/>
</dbReference>
<keyword evidence="10" id="KW-1185">Reference proteome</keyword>
<organism evidence="9 10">
    <name type="scientific">Habropoda laboriosa</name>
    <dbReference type="NCBI Taxonomy" id="597456"/>
    <lineage>
        <taxon>Eukaryota</taxon>
        <taxon>Metazoa</taxon>
        <taxon>Ecdysozoa</taxon>
        <taxon>Arthropoda</taxon>
        <taxon>Hexapoda</taxon>
        <taxon>Insecta</taxon>
        <taxon>Pterygota</taxon>
        <taxon>Neoptera</taxon>
        <taxon>Endopterygota</taxon>
        <taxon>Hymenoptera</taxon>
        <taxon>Apocrita</taxon>
        <taxon>Aculeata</taxon>
        <taxon>Apoidea</taxon>
        <taxon>Anthophila</taxon>
        <taxon>Apidae</taxon>
        <taxon>Habropoda</taxon>
    </lineage>
</organism>
<evidence type="ECO:0000256" key="5">
    <source>
        <dbReference type="RuleBase" id="RU362125"/>
    </source>
</evidence>
<dbReference type="Gene3D" id="2.40.110.10">
    <property type="entry name" value="Butyryl-CoA Dehydrogenase, subunit A, domain 2"/>
    <property type="match status" value="1"/>
</dbReference>
<evidence type="ECO:0000259" key="6">
    <source>
        <dbReference type="Pfam" id="PF00441"/>
    </source>
</evidence>
<dbReference type="PROSITE" id="PS00073">
    <property type="entry name" value="ACYL_COA_DH_2"/>
    <property type="match status" value="1"/>
</dbReference>
<dbReference type="InterPro" id="IPR036250">
    <property type="entry name" value="AcylCo_DH-like_C"/>
</dbReference>
<keyword evidence="3 5" id="KW-0285">Flavoprotein</keyword>
<dbReference type="InterPro" id="IPR037069">
    <property type="entry name" value="AcylCoA_DH/ox_N_sf"/>
</dbReference>
<dbReference type="InterPro" id="IPR006091">
    <property type="entry name" value="Acyl-CoA_Oxase/DH_mid-dom"/>
</dbReference>
<feature type="domain" description="Acyl-CoA dehydrogenase/oxidase N-terminal" evidence="8">
    <location>
        <begin position="42"/>
        <end position="120"/>
    </location>
</feature>
<evidence type="ECO:0000259" key="7">
    <source>
        <dbReference type="Pfam" id="PF02770"/>
    </source>
</evidence>
<dbReference type="Gene3D" id="1.20.140.10">
    <property type="entry name" value="Butyryl-CoA Dehydrogenase, subunit A, domain 3"/>
    <property type="match status" value="1"/>
</dbReference>
<comment type="cofactor">
    <cofactor evidence="1 5">
        <name>FAD</name>
        <dbReference type="ChEBI" id="CHEBI:57692"/>
    </cofactor>
</comment>
<dbReference type="GO" id="GO:0006552">
    <property type="term" value="P:L-leucine catabolic process"/>
    <property type="evidence" value="ECO:0007669"/>
    <property type="project" value="TreeGrafter"/>
</dbReference>
<evidence type="ECO:0000313" key="9">
    <source>
        <dbReference type="EMBL" id="KOC70754.1"/>
    </source>
</evidence>
<dbReference type="Gene3D" id="1.10.540.10">
    <property type="entry name" value="Acyl-CoA dehydrogenase/oxidase, N-terminal domain"/>
    <property type="match status" value="1"/>
</dbReference>
<dbReference type="PANTHER" id="PTHR43884">
    <property type="entry name" value="ACYL-COA DEHYDROGENASE"/>
    <property type="match status" value="1"/>
</dbReference>
<dbReference type="FunFam" id="2.40.110.10:FF:000004">
    <property type="entry name" value="Isovaleryl-CoA dehydrogenase, mitochondrial"/>
    <property type="match status" value="1"/>
</dbReference>
<dbReference type="GO" id="GO:0008470">
    <property type="term" value="F:3-methylbutanoyl-CoA dehydrogenase activity"/>
    <property type="evidence" value="ECO:0007669"/>
    <property type="project" value="TreeGrafter"/>
</dbReference>
<evidence type="ECO:0000313" key="10">
    <source>
        <dbReference type="Proteomes" id="UP000053825"/>
    </source>
</evidence>
<protein>
    <submittedName>
        <fullName evidence="9">Isovaleryl-CoA dehydrogenase, mitochondrial</fullName>
    </submittedName>
</protein>
<dbReference type="OrthoDB" id="9988775at2759"/>
<keyword evidence="4 5" id="KW-0274">FAD</keyword>
<dbReference type="FunFam" id="1.20.140.10:FF:000003">
    <property type="entry name" value="isovaleryl-CoA dehydrogenase, mitochondrial"/>
    <property type="match status" value="1"/>
</dbReference>
<dbReference type="SUPFAM" id="SSF47203">
    <property type="entry name" value="Acyl-CoA dehydrogenase C-terminal domain-like"/>
    <property type="match status" value="1"/>
</dbReference>
<gene>
    <name evidence="9" type="ORF">WH47_06794</name>
</gene>
<keyword evidence="5" id="KW-0560">Oxidoreductase</keyword>
<comment type="similarity">
    <text evidence="2 5">Belongs to the acyl-CoA dehydrogenase family.</text>
</comment>
<dbReference type="EMBL" id="KQ414583">
    <property type="protein sequence ID" value="KOC70754.1"/>
    <property type="molecule type" value="Genomic_DNA"/>
</dbReference>
<name>A0A0L7RIU4_9HYME</name>
<evidence type="ECO:0000256" key="2">
    <source>
        <dbReference type="ARBA" id="ARBA00009347"/>
    </source>
</evidence>
<evidence type="ECO:0000256" key="3">
    <source>
        <dbReference type="ARBA" id="ARBA00022630"/>
    </source>
</evidence>
<dbReference type="Pfam" id="PF02771">
    <property type="entry name" value="Acyl-CoA_dh_N"/>
    <property type="match status" value="1"/>
</dbReference>
<dbReference type="InterPro" id="IPR009075">
    <property type="entry name" value="AcylCo_DH/oxidase_C"/>
</dbReference>
<sequence length="364" mass="40516">MKIYTHKFARSLLQNFSRLNNKFHVRYSSQYYKIDDNLFGLNEEQKELRQLVFNFAQKELAPKAAEIDKKNNFDELREFWKKLGQLGLLGITVKPEYGGTGGTYLDHIIAIELCSGEHIGALAMSESTSGSDVVSMKLRAEKKGDYYILNGHKFWITNGPDADVLVVYAKTNPNAAKPQHGVTAFIVERGFEGFDTGEKLDKLGMRGSNTGELVFEDCKVPDLERATLAAGPLGILQACCDVAFDYAHTRKQFGKRIAEFQLIQEKIANMYTNLSACRNYLYSVARCCDAGHISGKDCAAVILYIAECATNAALDAIQILGGNGYVNDYPTGRFLRDAKLYEIGAGTSEIRRMVISKAISQEYS</sequence>
<evidence type="ECO:0000256" key="1">
    <source>
        <dbReference type="ARBA" id="ARBA00001974"/>
    </source>
</evidence>
<dbReference type="Pfam" id="PF00441">
    <property type="entry name" value="Acyl-CoA_dh_1"/>
    <property type="match status" value="1"/>
</dbReference>
<dbReference type="Pfam" id="PF02770">
    <property type="entry name" value="Acyl-CoA_dh_M"/>
    <property type="match status" value="1"/>
</dbReference>
<dbReference type="SUPFAM" id="SSF56645">
    <property type="entry name" value="Acyl-CoA dehydrogenase NM domain-like"/>
    <property type="match status" value="1"/>
</dbReference>
<accession>A0A0L7RIU4</accession>
<dbReference type="InterPro" id="IPR013786">
    <property type="entry name" value="AcylCoA_DH/ox_N"/>
</dbReference>
<dbReference type="STRING" id="597456.A0A0L7RIU4"/>
<dbReference type="InterPro" id="IPR006089">
    <property type="entry name" value="Acyl-CoA_DH_CS"/>
</dbReference>
<feature type="domain" description="Acyl-CoA oxidase/dehydrogenase middle" evidence="7">
    <location>
        <begin position="121"/>
        <end position="218"/>
    </location>
</feature>
<dbReference type="InterPro" id="IPR009100">
    <property type="entry name" value="AcylCoA_DH/oxidase_NM_dom_sf"/>
</dbReference>
<dbReference type="GO" id="GO:0050660">
    <property type="term" value="F:flavin adenine dinucleotide binding"/>
    <property type="evidence" value="ECO:0007669"/>
    <property type="project" value="InterPro"/>
</dbReference>
<reference evidence="9 10" key="1">
    <citation type="submission" date="2015-07" db="EMBL/GenBank/DDBJ databases">
        <title>The genome of Habropoda laboriosa.</title>
        <authorList>
            <person name="Pan H."/>
            <person name="Kapheim K."/>
        </authorList>
    </citation>
    <scope>NUCLEOTIDE SEQUENCE [LARGE SCALE GENOMIC DNA]</scope>
    <source>
        <strain evidence="9">0110345459</strain>
    </source>
</reference>
<dbReference type="PROSITE" id="PS00072">
    <property type="entry name" value="ACYL_COA_DH_1"/>
    <property type="match status" value="1"/>
</dbReference>
<dbReference type="InterPro" id="IPR046373">
    <property type="entry name" value="Acyl-CoA_Oxase/DH_mid-dom_sf"/>
</dbReference>
<evidence type="ECO:0000259" key="8">
    <source>
        <dbReference type="Pfam" id="PF02771"/>
    </source>
</evidence>
<dbReference type="AlphaFoldDB" id="A0A0L7RIU4"/>
<dbReference type="Proteomes" id="UP000053825">
    <property type="component" value="Unassembled WGS sequence"/>
</dbReference>
<evidence type="ECO:0000256" key="4">
    <source>
        <dbReference type="ARBA" id="ARBA00022827"/>
    </source>
</evidence>
<proteinExistence type="inferred from homology"/>